<sequence>MRRDDAKTVYVDADSTEVRLDSGALRMDTPDSAPAYIPLSRVGRVVVRGSDRGLLEACLAIVARGGVVHFEGRDGGMRAIMQHANPAENRSARELAGIIEQHGGLGPFHWWQDAQRRHAWSVVFRRTLRGDFERGYDRLMTYLGVMVPGVPVEQERHRLDGKLHAWIQAELARQGLQPVVRALAEHGGDLLRTLHQCLSLTSCWAYVRWRREQPRHVTDRELTRFFELRTVAALPRQLDRHLRALAHEYHSSWNRIEGASGQE</sequence>
<organism evidence="1">
    <name type="scientific">uncultured organism</name>
    <dbReference type="NCBI Taxonomy" id="155900"/>
    <lineage>
        <taxon>unclassified sequences</taxon>
        <taxon>environmental samples</taxon>
    </lineage>
</organism>
<gene>
    <name evidence="1" type="ORF">KBTEX_03421</name>
</gene>
<dbReference type="EMBL" id="MN079200">
    <property type="protein sequence ID" value="QEA07076.1"/>
    <property type="molecule type" value="Genomic_DNA"/>
</dbReference>
<protein>
    <submittedName>
        <fullName evidence="1">Uncharacterized protein</fullName>
    </submittedName>
</protein>
<name>A0A5B8RET5_9ZZZZ</name>
<accession>A0A5B8RET5</accession>
<dbReference type="AlphaFoldDB" id="A0A5B8RET5"/>
<evidence type="ECO:0000313" key="1">
    <source>
        <dbReference type="EMBL" id="QEA07076.1"/>
    </source>
</evidence>
<reference evidence="1" key="1">
    <citation type="submission" date="2019-06" db="EMBL/GenBank/DDBJ databases">
        <authorList>
            <person name="Murdoch R.W."/>
            <person name="Fathepure B."/>
        </authorList>
    </citation>
    <scope>NUCLEOTIDE SEQUENCE</scope>
</reference>
<proteinExistence type="predicted"/>